<dbReference type="InterPro" id="IPR045902">
    <property type="entry name" value="SANBR-like"/>
</dbReference>
<evidence type="ECO:0008006" key="4">
    <source>
        <dbReference type="Google" id="ProtNLM"/>
    </source>
</evidence>
<dbReference type="EMBL" id="GL732524">
    <property type="protein sequence ID" value="EFX89491.1"/>
    <property type="molecule type" value="Genomic_DNA"/>
</dbReference>
<feature type="region of interest" description="Disordered" evidence="1">
    <location>
        <begin position="566"/>
        <end position="587"/>
    </location>
</feature>
<protein>
    <recommendedName>
        <fullName evidence="4">SANT and BTB domain-containing protein</fullName>
    </recommendedName>
</protein>
<sequence length="725" mass="82374">MSQETQEFSVKEVLQFIHDSLRFMRASGTLPRDWTTKDSADLNLYIPGFRNQPVVRLVDNVVKHAKCEATDTGIYNLSQLSDVIKLLQQSLHSKLELMADQGIFDPIVPWIGSIVAENKNTVAKLWTEIKPVQNKETIQIVEAEDDTALVEEDDSNNKSLGSNEVVIHVVDDVRGGQKDFSLPANILLEKMPYFAKATREPSNVVPVLLSAAFLETETLVEECLNFCHNQTNQILDAKQSFSCLNDQLIEKLAAKFTAAEVEQLGHQRSSLQARLYAFFIVDLCSTKTNPKRGIFKTAATLFQCVHCGNLLTEEVQSKVPCTSGRVILTKTGQLVYRHQRDTSWNLTEYIQNLKITLKTWRRVYWRLWSQTHFLECSSCSMPFAATDFMKCLFHPESSHYMGTTRNKGNFQPIGKYSCCQQQVLRFATVPNHHGCRMKEHTVSCLNLEQIQVTTVCRQFSEFIHVAGPPKVIQATVDKDPSKAPRLLGNDEEVVPRFTLGLQSRPRRHLVPLPWQLDQYTNKDINRPKTASSSQDSFSTTGSAESDEKFRKVVNVLDPHSLCYEDDEDMQEDEVEDPSGTSMNKPAKALGRDGLKRISYPQMLGMRRKFSSRREFKIKPIPPVKEIDLRWNPCLSTRTNQDSQRYMEDEMFRRIVNQLAPPQWQKARSPVGGLFAKIHRILQEKALREARRAKMLPSATSISTAMTAALAARKFKAHLHSTANPI</sequence>
<dbReference type="InParanoid" id="E9FU62"/>
<evidence type="ECO:0000313" key="3">
    <source>
        <dbReference type="Proteomes" id="UP000000305"/>
    </source>
</evidence>
<organism evidence="2 3">
    <name type="scientific">Daphnia pulex</name>
    <name type="common">Water flea</name>
    <dbReference type="NCBI Taxonomy" id="6669"/>
    <lineage>
        <taxon>Eukaryota</taxon>
        <taxon>Metazoa</taxon>
        <taxon>Ecdysozoa</taxon>
        <taxon>Arthropoda</taxon>
        <taxon>Crustacea</taxon>
        <taxon>Branchiopoda</taxon>
        <taxon>Diplostraca</taxon>
        <taxon>Cladocera</taxon>
        <taxon>Anomopoda</taxon>
        <taxon>Daphniidae</taxon>
        <taxon>Daphnia</taxon>
    </lineage>
</organism>
<feature type="compositionally biased region" description="Low complexity" evidence="1">
    <location>
        <begin position="529"/>
        <end position="542"/>
    </location>
</feature>
<evidence type="ECO:0000256" key="1">
    <source>
        <dbReference type="SAM" id="MobiDB-lite"/>
    </source>
</evidence>
<reference evidence="2 3" key="1">
    <citation type="journal article" date="2011" name="Science">
        <title>The ecoresponsive genome of Daphnia pulex.</title>
        <authorList>
            <person name="Colbourne J.K."/>
            <person name="Pfrender M.E."/>
            <person name="Gilbert D."/>
            <person name="Thomas W.K."/>
            <person name="Tucker A."/>
            <person name="Oakley T.H."/>
            <person name="Tokishita S."/>
            <person name="Aerts A."/>
            <person name="Arnold G.J."/>
            <person name="Basu M.K."/>
            <person name="Bauer D.J."/>
            <person name="Caceres C.E."/>
            <person name="Carmel L."/>
            <person name="Casola C."/>
            <person name="Choi J.H."/>
            <person name="Detter J.C."/>
            <person name="Dong Q."/>
            <person name="Dusheyko S."/>
            <person name="Eads B.D."/>
            <person name="Frohlich T."/>
            <person name="Geiler-Samerotte K.A."/>
            <person name="Gerlach D."/>
            <person name="Hatcher P."/>
            <person name="Jogdeo S."/>
            <person name="Krijgsveld J."/>
            <person name="Kriventseva E.V."/>
            <person name="Kultz D."/>
            <person name="Laforsch C."/>
            <person name="Lindquist E."/>
            <person name="Lopez J."/>
            <person name="Manak J.R."/>
            <person name="Muller J."/>
            <person name="Pangilinan J."/>
            <person name="Patwardhan R.P."/>
            <person name="Pitluck S."/>
            <person name="Pritham E.J."/>
            <person name="Rechtsteiner A."/>
            <person name="Rho M."/>
            <person name="Rogozin I.B."/>
            <person name="Sakarya O."/>
            <person name="Salamov A."/>
            <person name="Schaack S."/>
            <person name="Shapiro H."/>
            <person name="Shiga Y."/>
            <person name="Skalitzky C."/>
            <person name="Smith Z."/>
            <person name="Souvorov A."/>
            <person name="Sung W."/>
            <person name="Tang Z."/>
            <person name="Tsuchiya D."/>
            <person name="Tu H."/>
            <person name="Vos H."/>
            <person name="Wang M."/>
            <person name="Wolf Y.I."/>
            <person name="Yamagata H."/>
            <person name="Yamada T."/>
            <person name="Ye Y."/>
            <person name="Shaw J.R."/>
            <person name="Andrews J."/>
            <person name="Crease T.J."/>
            <person name="Tang H."/>
            <person name="Lucas S.M."/>
            <person name="Robertson H.M."/>
            <person name="Bork P."/>
            <person name="Koonin E.V."/>
            <person name="Zdobnov E.M."/>
            <person name="Grigoriev I.V."/>
            <person name="Lynch M."/>
            <person name="Boore J.L."/>
        </authorList>
    </citation>
    <scope>NUCLEOTIDE SEQUENCE [LARGE SCALE GENOMIC DNA]</scope>
</reference>
<dbReference type="KEGG" id="dpx:DAPPUDRAFT_303256"/>
<dbReference type="eggNOG" id="ENOG502QRE4">
    <property type="taxonomic scope" value="Eukaryota"/>
</dbReference>
<name>E9FU62_DAPPU</name>
<dbReference type="PANTHER" id="PTHR20946:SF0">
    <property type="entry name" value="SANT AND BTB DOMAIN REGULATOR OF CLASS SWITCH RECOMBINATION"/>
    <property type="match status" value="1"/>
</dbReference>
<feature type="compositionally biased region" description="Acidic residues" evidence="1">
    <location>
        <begin position="566"/>
        <end position="576"/>
    </location>
</feature>
<dbReference type="OrthoDB" id="550012at2759"/>
<accession>E9FU62</accession>
<dbReference type="PANTHER" id="PTHR20946">
    <property type="entry name" value="SANT AND BTB DOMAIN REGULATOR OF CLASS SWITCH RECOMBINATION"/>
    <property type="match status" value="1"/>
</dbReference>
<gene>
    <name evidence="2" type="ORF">DAPPUDRAFT_303256</name>
</gene>
<feature type="region of interest" description="Disordered" evidence="1">
    <location>
        <begin position="524"/>
        <end position="544"/>
    </location>
</feature>
<dbReference type="HOGENOM" id="CLU_381844_0_0_1"/>
<dbReference type="Proteomes" id="UP000000305">
    <property type="component" value="Unassembled WGS sequence"/>
</dbReference>
<keyword evidence="3" id="KW-1185">Reference proteome</keyword>
<evidence type="ECO:0000313" key="2">
    <source>
        <dbReference type="EMBL" id="EFX89491.1"/>
    </source>
</evidence>
<proteinExistence type="predicted"/>
<dbReference type="STRING" id="6669.E9FU62"/>
<dbReference type="AlphaFoldDB" id="E9FU62"/>
<dbReference type="FunCoup" id="E9FU62">
    <property type="interactions" value="1"/>
</dbReference>